<dbReference type="CDD" id="cd06853">
    <property type="entry name" value="GT_WecA_like"/>
    <property type="match status" value="1"/>
</dbReference>
<keyword evidence="3" id="KW-0808">Transferase</keyword>
<feature type="transmembrane region" description="Helical" evidence="7">
    <location>
        <begin position="74"/>
        <end position="93"/>
    </location>
</feature>
<keyword evidence="2" id="KW-1003">Cell membrane</keyword>
<feature type="transmembrane region" description="Helical" evidence="7">
    <location>
        <begin position="47"/>
        <end position="68"/>
    </location>
</feature>
<accession>A0A381Z245</accession>
<evidence type="ECO:0000256" key="7">
    <source>
        <dbReference type="SAM" id="Phobius"/>
    </source>
</evidence>
<dbReference type="PANTHER" id="PTHR22926:SF3">
    <property type="entry name" value="UNDECAPRENYL-PHOSPHATE ALPHA-N-ACETYLGLUCOSAMINYL 1-PHOSPHATE TRANSFERASE"/>
    <property type="match status" value="1"/>
</dbReference>
<dbReference type="GO" id="GO:0044038">
    <property type="term" value="P:cell wall macromolecule biosynthetic process"/>
    <property type="evidence" value="ECO:0007669"/>
    <property type="project" value="TreeGrafter"/>
</dbReference>
<dbReference type="GO" id="GO:0005886">
    <property type="term" value="C:plasma membrane"/>
    <property type="evidence" value="ECO:0007669"/>
    <property type="project" value="UniProtKB-SubCell"/>
</dbReference>
<sequence length="357" mass="37705">MNSIILFDLFAFVVAFLASAVLTPAARDLAFKVRLLDNPGPRKVHAAPMPLLGGLAVYLAAVFAVAVFVTDEEWSQMFGLFVAATLVLVVGTLDDRGMLHHQIKLVLMMPLVAIILIGADMHSEIFHLVVALPVVGLPGAWIDYALSFVWFIGIIAAFSILDHMDGLCAGTAAIVSAFCCSFAAVGGQLLVGTLAAVILGATLGFLRWNSQPARIFLGDGGAMLLGLVAATLGIKLRFPELSPTVSWLVPVLVLIVPIFDTTLVTVSRLRRGLVPFASPGKDHTAHRLVALGMSQRGAVGVLYGLGMLGGALAWIVALVGPPAGMPIVAFGVVSTVVALVWLERVPYERQEVETGHS</sequence>
<feature type="transmembrane region" description="Helical" evidence="7">
    <location>
        <begin position="105"/>
        <end position="129"/>
    </location>
</feature>
<dbReference type="Pfam" id="PF00953">
    <property type="entry name" value="Glycos_transf_4"/>
    <property type="match status" value="1"/>
</dbReference>
<evidence type="ECO:0000256" key="1">
    <source>
        <dbReference type="ARBA" id="ARBA00004651"/>
    </source>
</evidence>
<reference evidence="8" key="1">
    <citation type="submission" date="2018-05" db="EMBL/GenBank/DDBJ databases">
        <authorList>
            <person name="Lanie J.A."/>
            <person name="Ng W.-L."/>
            <person name="Kazmierczak K.M."/>
            <person name="Andrzejewski T.M."/>
            <person name="Davidsen T.M."/>
            <person name="Wayne K.J."/>
            <person name="Tettelin H."/>
            <person name="Glass J.I."/>
            <person name="Rusch D."/>
            <person name="Podicherti R."/>
            <person name="Tsui H.-C.T."/>
            <person name="Winkler M.E."/>
        </authorList>
    </citation>
    <scope>NUCLEOTIDE SEQUENCE</scope>
</reference>
<organism evidence="8">
    <name type="scientific">marine metagenome</name>
    <dbReference type="NCBI Taxonomy" id="408172"/>
    <lineage>
        <taxon>unclassified sequences</taxon>
        <taxon>metagenomes</taxon>
        <taxon>ecological metagenomes</taxon>
    </lineage>
</organism>
<dbReference type="EMBL" id="UINC01019644">
    <property type="protein sequence ID" value="SVA83270.1"/>
    <property type="molecule type" value="Genomic_DNA"/>
</dbReference>
<evidence type="ECO:0000256" key="3">
    <source>
        <dbReference type="ARBA" id="ARBA00022679"/>
    </source>
</evidence>
<feature type="transmembrane region" description="Helical" evidence="7">
    <location>
        <begin position="141"/>
        <end position="160"/>
    </location>
</feature>
<feature type="transmembrane region" description="Helical" evidence="7">
    <location>
        <begin position="6"/>
        <end position="26"/>
    </location>
</feature>
<keyword evidence="4 7" id="KW-0812">Transmembrane</keyword>
<dbReference type="InterPro" id="IPR000715">
    <property type="entry name" value="Glycosyl_transferase_4"/>
</dbReference>
<dbReference type="PANTHER" id="PTHR22926">
    <property type="entry name" value="PHOSPHO-N-ACETYLMURAMOYL-PENTAPEPTIDE-TRANSFERASE"/>
    <property type="match status" value="1"/>
</dbReference>
<protein>
    <recommendedName>
        <fullName evidence="9">Undecaprenyl/decaprenyl-phosphate alpha-N-acetylglucosaminyl 1-phosphate transferase</fullName>
    </recommendedName>
</protein>
<evidence type="ECO:0008006" key="9">
    <source>
        <dbReference type="Google" id="ProtNLM"/>
    </source>
</evidence>
<dbReference type="GO" id="GO:0016780">
    <property type="term" value="F:phosphotransferase activity, for other substituted phosphate groups"/>
    <property type="evidence" value="ECO:0007669"/>
    <property type="project" value="InterPro"/>
</dbReference>
<feature type="transmembrane region" description="Helical" evidence="7">
    <location>
        <begin position="190"/>
        <end position="208"/>
    </location>
</feature>
<dbReference type="GO" id="GO:0009103">
    <property type="term" value="P:lipopolysaccharide biosynthetic process"/>
    <property type="evidence" value="ECO:0007669"/>
    <property type="project" value="TreeGrafter"/>
</dbReference>
<feature type="transmembrane region" description="Helical" evidence="7">
    <location>
        <begin position="167"/>
        <end position="184"/>
    </location>
</feature>
<feature type="transmembrane region" description="Helical" evidence="7">
    <location>
        <begin position="323"/>
        <end position="342"/>
    </location>
</feature>
<evidence type="ECO:0000256" key="5">
    <source>
        <dbReference type="ARBA" id="ARBA00022989"/>
    </source>
</evidence>
<feature type="transmembrane region" description="Helical" evidence="7">
    <location>
        <begin position="246"/>
        <end position="266"/>
    </location>
</feature>
<feature type="transmembrane region" description="Helical" evidence="7">
    <location>
        <begin position="297"/>
        <end position="317"/>
    </location>
</feature>
<evidence type="ECO:0000313" key="8">
    <source>
        <dbReference type="EMBL" id="SVA83270.1"/>
    </source>
</evidence>
<name>A0A381Z245_9ZZZZ</name>
<evidence type="ECO:0000256" key="6">
    <source>
        <dbReference type="ARBA" id="ARBA00023136"/>
    </source>
</evidence>
<comment type="subcellular location">
    <subcellularLocation>
        <location evidence="1">Cell membrane</location>
        <topology evidence="1">Multi-pass membrane protein</topology>
    </subcellularLocation>
</comment>
<evidence type="ECO:0000256" key="4">
    <source>
        <dbReference type="ARBA" id="ARBA00022692"/>
    </source>
</evidence>
<keyword evidence="5 7" id="KW-1133">Transmembrane helix</keyword>
<dbReference type="AlphaFoldDB" id="A0A381Z245"/>
<dbReference type="GO" id="GO:0071555">
    <property type="term" value="P:cell wall organization"/>
    <property type="evidence" value="ECO:0007669"/>
    <property type="project" value="TreeGrafter"/>
</dbReference>
<gene>
    <name evidence="8" type="ORF">METZ01_LOCUS136124</name>
</gene>
<proteinExistence type="predicted"/>
<keyword evidence="6 7" id="KW-0472">Membrane</keyword>
<evidence type="ECO:0000256" key="2">
    <source>
        <dbReference type="ARBA" id="ARBA00022475"/>
    </source>
</evidence>
<feature type="transmembrane region" description="Helical" evidence="7">
    <location>
        <begin position="215"/>
        <end position="234"/>
    </location>
</feature>